<organism evidence="2 3">
    <name type="scientific">Vagococcus allomyrinae</name>
    <dbReference type="NCBI Taxonomy" id="2794353"/>
    <lineage>
        <taxon>Bacteria</taxon>
        <taxon>Bacillati</taxon>
        <taxon>Bacillota</taxon>
        <taxon>Bacilli</taxon>
        <taxon>Lactobacillales</taxon>
        <taxon>Enterococcaceae</taxon>
        <taxon>Vagococcus</taxon>
    </lineage>
</organism>
<feature type="transmembrane region" description="Helical" evidence="1">
    <location>
        <begin position="21"/>
        <end position="39"/>
    </location>
</feature>
<dbReference type="GO" id="GO:0005886">
    <property type="term" value="C:plasma membrane"/>
    <property type="evidence" value="ECO:0007669"/>
    <property type="project" value="UniProtKB-SubCell"/>
</dbReference>
<dbReference type="GO" id="GO:0140359">
    <property type="term" value="F:ABC-type transporter activity"/>
    <property type="evidence" value="ECO:0007669"/>
    <property type="project" value="InterPro"/>
</dbReference>
<feature type="transmembrane region" description="Helical" evidence="1">
    <location>
        <begin position="226"/>
        <end position="248"/>
    </location>
</feature>
<dbReference type="PANTHER" id="PTHR37305">
    <property type="entry name" value="INTEGRAL MEMBRANE PROTEIN-RELATED"/>
    <property type="match status" value="1"/>
</dbReference>
<protein>
    <submittedName>
        <fullName evidence="2">ABC transporter permease subunit</fullName>
    </submittedName>
</protein>
<feature type="transmembrane region" description="Helical" evidence="1">
    <location>
        <begin position="112"/>
        <end position="139"/>
    </location>
</feature>
<reference evidence="2" key="1">
    <citation type="submission" date="2020-12" db="EMBL/GenBank/DDBJ databases">
        <title>Vagococcus allomyrinae sp. nov. and Enterococcus lavae sp. nov., isolated from the larvae of Allomyrina dichotoma.</title>
        <authorList>
            <person name="Lee S.D."/>
        </authorList>
    </citation>
    <scope>NUCLEOTIDE SEQUENCE</scope>
    <source>
        <strain evidence="2">BWB3-3</strain>
    </source>
</reference>
<feature type="transmembrane region" description="Helical" evidence="1">
    <location>
        <begin position="74"/>
        <end position="91"/>
    </location>
</feature>
<dbReference type="AlphaFoldDB" id="A0A940PC35"/>
<keyword evidence="3" id="KW-1185">Reference proteome</keyword>
<name>A0A940PC35_9ENTE</name>
<dbReference type="Proteomes" id="UP000674938">
    <property type="component" value="Unassembled WGS sequence"/>
</dbReference>
<feature type="transmembrane region" description="Helical" evidence="1">
    <location>
        <begin position="182"/>
        <end position="200"/>
    </location>
</feature>
<accession>A0A940PC35</accession>
<dbReference type="Pfam" id="PF12679">
    <property type="entry name" value="ABC2_membrane_2"/>
    <property type="match status" value="1"/>
</dbReference>
<keyword evidence="1" id="KW-1133">Transmembrane helix</keyword>
<evidence type="ECO:0000313" key="2">
    <source>
        <dbReference type="EMBL" id="MBP1041792.1"/>
    </source>
</evidence>
<feature type="transmembrane region" description="Helical" evidence="1">
    <location>
        <begin position="151"/>
        <end position="175"/>
    </location>
</feature>
<keyword evidence="1" id="KW-0472">Membrane</keyword>
<proteinExistence type="predicted"/>
<dbReference type="RefSeq" id="WP_209528304.1">
    <property type="nucleotide sequence ID" value="NZ_JAEEGA010000007.1"/>
</dbReference>
<evidence type="ECO:0000256" key="1">
    <source>
        <dbReference type="SAM" id="Phobius"/>
    </source>
</evidence>
<evidence type="ECO:0000313" key="3">
    <source>
        <dbReference type="Proteomes" id="UP000674938"/>
    </source>
</evidence>
<dbReference type="EMBL" id="JAEEGA010000007">
    <property type="protein sequence ID" value="MBP1041792.1"/>
    <property type="molecule type" value="Genomic_DNA"/>
</dbReference>
<comment type="caution">
    <text evidence="2">The sequence shown here is derived from an EMBL/GenBank/DDBJ whole genome shotgun (WGS) entry which is preliminary data.</text>
</comment>
<dbReference type="PANTHER" id="PTHR37305:SF1">
    <property type="entry name" value="MEMBRANE PROTEIN"/>
    <property type="match status" value="1"/>
</dbReference>
<sequence>MRALMAFTKKEWLESIAHYRLLIVLGLFFALGIMNVFIAKFTPQLISQLVSEEVAKGFPEPTVMDVWLQFFKNTTQMGLVVTIILFSGILTQEYQKETLTILLTKGLSRWKVIIGKLIASCLLFTLGYWLSVGVTYLYAWLYFEQGSVLNIWFALFMLWLFGLFFLMVSLLGGILFRQNYGVLLFTSSLFGGLLAINLLPDAQKYNPIRLINNSALLAGTVNVTDFYPAIGVTVVIGVIMLSVGILRFNKKAL</sequence>
<keyword evidence="1" id="KW-0812">Transmembrane</keyword>
<gene>
    <name evidence="2" type="ORF">I6N95_12305</name>
</gene>